<dbReference type="Proteomes" id="UP001375539">
    <property type="component" value="Unassembled WGS sequence"/>
</dbReference>
<protein>
    <submittedName>
        <fullName evidence="1">Phosphatase PAP2 family protein</fullName>
    </submittedName>
</protein>
<sequence>MRTLAPPPEPRTSLPLPGARTASLTAVLVVLLLVTVAVGWAPLLSFDHTVAVELHRSARAEPGFTQVNRVFSDWVWDPWTMRILVAVAVVVLLWHGRRLLALWVAAASVLGSGLQQALKSMVDRARPVWAEPVDTAQYAAFPSGHAMTATVTCGLLLWLLSRTGAGPGLTRAAALVAAVSVLGVGFTRLYLGVHWFTDVVGGWLLGICLVALTAWTYDRLALNREPLNQEALNREP</sequence>
<proteinExistence type="predicted"/>
<name>A0ACC6QBF5_9ACTN</name>
<comment type="caution">
    <text evidence="1">The sequence shown here is derived from an EMBL/GenBank/DDBJ whole genome shotgun (WGS) entry which is preliminary data.</text>
</comment>
<evidence type="ECO:0000313" key="1">
    <source>
        <dbReference type="EMBL" id="MEJ8655691.1"/>
    </source>
</evidence>
<reference evidence="1" key="1">
    <citation type="submission" date="2024-03" db="EMBL/GenBank/DDBJ databases">
        <title>Novel Streptomyces species of biotechnological and ecological value are a feature of Machair soil.</title>
        <authorList>
            <person name="Prole J.R."/>
            <person name="Goodfellow M."/>
            <person name="Allenby N."/>
            <person name="Ward A.C."/>
        </authorList>
    </citation>
    <scope>NUCLEOTIDE SEQUENCE</scope>
    <source>
        <strain evidence="1">MS1.AVA.4</strain>
    </source>
</reference>
<dbReference type="EMBL" id="JBBKAI010000002">
    <property type="protein sequence ID" value="MEJ8655691.1"/>
    <property type="molecule type" value="Genomic_DNA"/>
</dbReference>
<evidence type="ECO:0000313" key="2">
    <source>
        <dbReference type="Proteomes" id="UP001375539"/>
    </source>
</evidence>
<keyword evidence="2" id="KW-1185">Reference proteome</keyword>
<accession>A0ACC6QBF5</accession>
<gene>
    <name evidence="1" type="ORF">WKI58_03970</name>
</gene>
<organism evidence="1 2">
    <name type="scientific">Streptomyces pratisoli</name>
    <dbReference type="NCBI Taxonomy" id="3139917"/>
    <lineage>
        <taxon>Bacteria</taxon>
        <taxon>Bacillati</taxon>
        <taxon>Actinomycetota</taxon>
        <taxon>Actinomycetes</taxon>
        <taxon>Kitasatosporales</taxon>
        <taxon>Streptomycetaceae</taxon>
        <taxon>Streptomyces</taxon>
    </lineage>
</organism>